<dbReference type="InterPro" id="IPR001356">
    <property type="entry name" value="HD"/>
</dbReference>
<dbReference type="GO" id="GO:0000976">
    <property type="term" value="F:transcription cis-regulatory region binding"/>
    <property type="evidence" value="ECO:0007669"/>
    <property type="project" value="TreeGrafter"/>
</dbReference>
<dbReference type="GO" id="GO:0005634">
    <property type="term" value="C:nucleus"/>
    <property type="evidence" value="ECO:0007669"/>
    <property type="project" value="UniProtKB-SubCell"/>
</dbReference>
<evidence type="ECO:0000256" key="7">
    <source>
        <dbReference type="SAM" id="MobiDB-lite"/>
    </source>
</evidence>
<feature type="region of interest" description="Disordered" evidence="7">
    <location>
        <begin position="110"/>
        <end position="258"/>
    </location>
</feature>
<keyword evidence="2 5" id="KW-0238">DNA-binding</keyword>
<evidence type="ECO:0000256" key="5">
    <source>
        <dbReference type="PROSITE-ProRule" id="PRU00108"/>
    </source>
</evidence>
<reference evidence="9" key="1">
    <citation type="submission" date="2015-01" db="EMBL/GenBank/DDBJ databases">
        <title>The Genome Sequence of Cladophialophora bantiana CBS 173.52.</title>
        <authorList>
            <consortium name="The Broad Institute Genomics Platform"/>
            <person name="Cuomo C."/>
            <person name="de Hoog S."/>
            <person name="Gorbushina A."/>
            <person name="Stielow B."/>
            <person name="Teixiera M."/>
            <person name="Abouelleil A."/>
            <person name="Chapman S.B."/>
            <person name="Priest M."/>
            <person name="Young S.K."/>
            <person name="Wortman J."/>
            <person name="Nusbaum C."/>
            <person name="Birren B."/>
        </authorList>
    </citation>
    <scope>NUCLEOTIDE SEQUENCE [LARGE SCALE GENOMIC DNA]</scope>
    <source>
        <strain evidence="9">CBS 173.52</strain>
    </source>
</reference>
<name>A0A0D2HJZ9_CLAB1</name>
<dbReference type="Proteomes" id="UP000053789">
    <property type="component" value="Unassembled WGS sequence"/>
</dbReference>
<feature type="compositionally biased region" description="Basic and acidic residues" evidence="7">
    <location>
        <begin position="202"/>
        <end position="233"/>
    </location>
</feature>
<dbReference type="AlphaFoldDB" id="A0A0D2HJZ9"/>
<dbReference type="SMART" id="SM00389">
    <property type="entry name" value="HOX"/>
    <property type="match status" value="1"/>
</dbReference>
<feature type="DNA-binding region" description="Homeobox" evidence="5">
    <location>
        <begin position="36"/>
        <end position="95"/>
    </location>
</feature>
<feature type="region of interest" description="Disordered" evidence="7">
    <location>
        <begin position="1"/>
        <end position="43"/>
    </location>
</feature>
<keyword evidence="4 5" id="KW-0539">Nucleus</keyword>
<dbReference type="Gene3D" id="1.10.10.60">
    <property type="entry name" value="Homeodomain-like"/>
    <property type="match status" value="1"/>
</dbReference>
<evidence type="ECO:0000256" key="6">
    <source>
        <dbReference type="RuleBase" id="RU000682"/>
    </source>
</evidence>
<dbReference type="InterPro" id="IPR051775">
    <property type="entry name" value="Homeobox_domain"/>
</dbReference>
<feature type="region of interest" description="Disordered" evidence="7">
    <location>
        <begin position="275"/>
        <end position="308"/>
    </location>
</feature>
<feature type="domain" description="Homeobox" evidence="8">
    <location>
        <begin position="34"/>
        <end position="94"/>
    </location>
</feature>
<organism evidence="9 10">
    <name type="scientific">Cladophialophora bantiana (strain ATCC 10958 / CBS 173.52 / CDC B-1940 / NIH 8579)</name>
    <name type="common">Xylohypha bantiana</name>
    <dbReference type="NCBI Taxonomy" id="1442370"/>
    <lineage>
        <taxon>Eukaryota</taxon>
        <taxon>Fungi</taxon>
        <taxon>Dikarya</taxon>
        <taxon>Ascomycota</taxon>
        <taxon>Pezizomycotina</taxon>
        <taxon>Eurotiomycetes</taxon>
        <taxon>Chaetothyriomycetidae</taxon>
        <taxon>Chaetothyriales</taxon>
        <taxon>Herpotrichiellaceae</taxon>
        <taxon>Cladophialophora</taxon>
    </lineage>
</organism>
<dbReference type="HOGENOM" id="CLU_033452_0_0_1"/>
<evidence type="ECO:0000256" key="1">
    <source>
        <dbReference type="ARBA" id="ARBA00004123"/>
    </source>
</evidence>
<dbReference type="GeneID" id="27699121"/>
<evidence type="ECO:0000256" key="2">
    <source>
        <dbReference type="ARBA" id="ARBA00023125"/>
    </source>
</evidence>
<dbReference type="Pfam" id="PF00046">
    <property type="entry name" value="Homeodomain"/>
    <property type="match status" value="1"/>
</dbReference>
<dbReference type="PROSITE" id="PS00027">
    <property type="entry name" value="HOMEOBOX_1"/>
    <property type="match status" value="1"/>
</dbReference>
<feature type="compositionally biased region" description="Polar residues" evidence="7">
    <location>
        <begin position="175"/>
        <end position="188"/>
    </location>
</feature>
<keyword evidence="10" id="KW-1185">Reference proteome</keyword>
<evidence type="ECO:0000256" key="3">
    <source>
        <dbReference type="ARBA" id="ARBA00023155"/>
    </source>
</evidence>
<dbReference type="InterPro" id="IPR009057">
    <property type="entry name" value="Homeodomain-like_sf"/>
</dbReference>
<evidence type="ECO:0000256" key="4">
    <source>
        <dbReference type="ARBA" id="ARBA00023242"/>
    </source>
</evidence>
<dbReference type="SUPFAM" id="SSF46689">
    <property type="entry name" value="Homeodomain-like"/>
    <property type="match status" value="1"/>
</dbReference>
<dbReference type="PROSITE" id="PS50071">
    <property type="entry name" value="HOMEOBOX_2"/>
    <property type="match status" value="1"/>
</dbReference>
<dbReference type="PANTHER" id="PTHR24323">
    <property type="entry name" value="CEH-10 HOMEODOMAIN-CONTAINING HOMOLOG"/>
    <property type="match status" value="1"/>
</dbReference>
<proteinExistence type="predicted"/>
<dbReference type="VEuPathDB" id="FungiDB:Z519_06193"/>
<comment type="subcellular location">
    <subcellularLocation>
        <location evidence="1 5 6">Nucleus</location>
    </subcellularLocation>
</comment>
<gene>
    <name evidence="9" type="ORF">Z519_06193</name>
</gene>
<evidence type="ECO:0000259" key="8">
    <source>
        <dbReference type="PROSITE" id="PS50071"/>
    </source>
</evidence>
<evidence type="ECO:0000313" key="9">
    <source>
        <dbReference type="EMBL" id="KIW93588.1"/>
    </source>
</evidence>
<dbReference type="RefSeq" id="XP_016620257.1">
    <property type="nucleotide sequence ID" value="XM_016763933.1"/>
</dbReference>
<dbReference type="OrthoDB" id="6159439at2759"/>
<feature type="region of interest" description="Disordered" evidence="7">
    <location>
        <begin position="386"/>
        <end position="510"/>
    </location>
</feature>
<keyword evidence="3 5" id="KW-0371">Homeobox</keyword>
<dbReference type="EMBL" id="KN846987">
    <property type="protein sequence ID" value="KIW93588.1"/>
    <property type="molecule type" value="Genomic_DNA"/>
</dbReference>
<dbReference type="PANTHER" id="PTHR24323:SF7">
    <property type="entry name" value="HOMEOBOX DOMAIN-CONTAINING PROTEIN"/>
    <property type="match status" value="1"/>
</dbReference>
<evidence type="ECO:0000313" key="10">
    <source>
        <dbReference type="Proteomes" id="UP000053789"/>
    </source>
</evidence>
<sequence length="528" mass="57250">MGRDARNTTEPAPQQPPYGFQLHSSNMASAESSVAVKAKRRRTSPQDCAILEAAYQQNSKPDKAERAQIVSRVALGEKEVQIWFQNRRQNDRRRSKPLQPHELVAHLRNNAASPVPAQMSSSPVPEDLFVSLPHPDSTLAPVEPINRPASRGSSIHDLLNPTPSEDETSVRHSSQETLGRITPPSSFEESGLSIGTMPPADETQKDVPENCDTRLEGSSDEGSARKRGHDEMTGVKPPSHGPEGQGKTGGISVSKEPLVRTSSFVRLAMTVDGAVKVRTNNEPTPSPEKPRASAPTAHNRAKAPLVRSKSALNGVELFRESAQGAGSKGMGAGFGRSRDARTWEFYCDSKTKDALSTQAEAESAGSAVSAINLIRSNNFKPRLQALSPSLSKTNARLATPKEARRKLSRAKSSLGRLQGLDSAAEPSTCKSKPVHGHVRSPSGDSDKENWAPGTRLSEHPLRRTQPSARQRPVLQENEEMTFPDASSSRKRHVEGFHSQQSPTKEKAKGEELDCVQGLLSLSQGAWSR</sequence>
<accession>A0A0D2HJZ9</accession>
<dbReference type="CDD" id="cd00086">
    <property type="entry name" value="homeodomain"/>
    <property type="match status" value="1"/>
</dbReference>
<feature type="compositionally biased region" description="Polar residues" evidence="7">
    <location>
        <begin position="386"/>
        <end position="396"/>
    </location>
</feature>
<protein>
    <recommendedName>
        <fullName evidence="8">Homeobox domain-containing protein</fullName>
    </recommendedName>
</protein>
<dbReference type="GO" id="GO:0000981">
    <property type="term" value="F:DNA-binding transcription factor activity, RNA polymerase II-specific"/>
    <property type="evidence" value="ECO:0007669"/>
    <property type="project" value="InterPro"/>
</dbReference>
<dbReference type="InterPro" id="IPR017970">
    <property type="entry name" value="Homeobox_CS"/>
</dbReference>